<dbReference type="Pfam" id="PF02806">
    <property type="entry name" value="Alpha-amylase_C"/>
    <property type="match status" value="1"/>
</dbReference>
<dbReference type="InterPro" id="IPR031319">
    <property type="entry name" value="A-amylase_C"/>
</dbReference>
<dbReference type="InterPro" id="IPR006048">
    <property type="entry name" value="A-amylase/branching_C"/>
</dbReference>
<dbReference type="GO" id="GO:0003824">
    <property type="term" value="F:catalytic activity"/>
    <property type="evidence" value="ECO:0007669"/>
    <property type="project" value="InterPro"/>
</dbReference>
<gene>
    <name evidence="3" type="ORF">FHR97_002081</name>
</gene>
<dbReference type="Gene3D" id="3.20.20.80">
    <property type="entry name" value="Glycosidases"/>
    <property type="match status" value="1"/>
</dbReference>
<dbReference type="SUPFAM" id="SSF51011">
    <property type="entry name" value="Glycosyl hydrolase domain"/>
    <property type="match status" value="1"/>
</dbReference>
<evidence type="ECO:0000313" key="4">
    <source>
        <dbReference type="Proteomes" id="UP000518892"/>
    </source>
</evidence>
<dbReference type="InterPro" id="IPR017853">
    <property type="entry name" value="GH"/>
</dbReference>
<evidence type="ECO:0000259" key="2">
    <source>
        <dbReference type="SMART" id="SM00632"/>
    </source>
</evidence>
<dbReference type="RefSeq" id="WP_183383717.1">
    <property type="nucleotide sequence ID" value="NZ_JACHXR010000005.1"/>
</dbReference>
<name>A0A7W5EUY8_9GAMM</name>
<feature type="domain" description="Alpha-amylase C-terminal" evidence="2">
    <location>
        <begin position="66"/>
        <end position="147"/>
    </location>
</feature>
<comment type="caution">
    <text evidence="3">The sequence shown here is derived from an EMBL/GenBank/DDBJ whole genome shotgun (WGS) entry which is preliminary data.</text>
</comment>
<evidence type="ECO:0000313" key="3">
    <source>
        <dbReference type="EMBL" id="MBB3231226.1"/>
    </source>
</evidence>
<dbReference type="GO" id="GO:0043169">
    <property type="term" value="F:cation binding"/>
    <property type="evidence" value="ECO:0007669"/>
    <property type="project" value="InterPro"/>
</dbReference>
<sequence length="149" mass="15839">MAATDTSPSLGDPLRLGDAQAVMIHLFEWRWDDIATECETHLGPAGIDAVQVSPANEHIALDGVDGAWWARYQPVSYALTSRSGDRGFLAMNRAEATWAATLDTGLPAGEYCNLLDDCATRVTVDAAGRGAFAVPRDAAVALRADRPAP</sequence>
<proteinExistence type="predicted"/>
<dbReference type="AlphaFoldDB" id="A0A7W5EUY8"/>
<dbReference type="GO" id="GO:0005975">
    <property type="term" value="P:carbohydrate metabolic process"/>
    <property type="evidence" value="ECO:0007669"/>
    <property type="project" value="InterPro"/>
</dbReference>
<dbReference type="PANTHER" id="PTHR43447">
    <property type="entry name" value="ALPHA-AMYLASE"/>
    <property type="match status" value="1"/>
</dbReference>
<dbReference type="SUPFAM" id="SSF51445">
    <property type="entry name" value="(Trans)glycosidases"/>
    <property type="match status" value="1"/>
</dbReference>
<evidence type="ECO:0000256" key="1">
    <source>
        <dbReference type="ARBA" id="ARBA00017303"/>
    </source>
</evidence>
<keyword evidence="4" id="KW-1185">Reference proteome</keyword>
<dbReference type="EMBL" id="JACHXR010000005">
    <property type="protein sequence ID" value="MBB3231226.1"/>
    <property type="molecule type" value="Genomic_DNA"/>
</dbReference>
<dbReference type="Proteomes" id="UP000518892">
    <property type="component" value="Unassembled WGS sequence"/>
</dbReference>
<organism evidence="3 4">
    <name type="scientific">Halomonas stenophila</name>
    <dbReference type="NCBI Taxonomy" id="795312"/>
    <lineage>
        <taxon>Bacteria</taxon>
        <taxon>Pseudomonadati</taxon>
        <taxon>Pseudomonadota</taxon>
        <taxon>Gammaproteobacteria</taxon>
        <taxon>Oceanospirillales</taxon>
        <taxon>Halomonadaceae</taxon>
        <taxon>Halomonas</taxon>
    </lineage>
</organism>
<protein>
    <recommendedName>
        <fullName evidence="1">Alpha-amylase</fullName>
    </recommendedName>
</protein>
<accession>A0A7W5EUY8</accession>
<reference evidence="3 4" key="1">
    <citation type="submission" date="2020-08" db="EMBL/GenBank/DDBJ databases">
        <title>Genomic Encyclopedia of Type Strains, Phase III (KMG-III): the genomes of soil and plant-associated and newly described type strains.</title>
        <authorList>
            <person name="Whitman W."/>
        </authorList>
    </citation>
    <scope>NUCLEOTIDE SEQUENCE [LARGE SCALE GENOMIC DNA]</scope>
    <source>
        <strain evidence="3 4">CECT 7744</strain>
    </source>
</reference>
<dbReference type="SMART" id="SM00632">
    <property type="entry name" value="Aamy_C"/>
    <property type="match status" value="1"/>
</dbReference>